<dbReference type="AlphaFoldDB" id="A0A839JZI0"/>
<dbReference type="PANTHER" id="PTHR34220">
    <property type="entry name" value="SENSOR HISTIDINE KINASE YPDA"/>
    <property type="match status" value="1"/>
</dbReference>
<name>A0A839JZI0_9FIRM</name>
<dbReference type="SUPFAM" id="SSF55874">
    <property type="entry name" value="ATPase domain of HSP90 chaperone/DNA topoisomerase II/histidine kinase"/>
    <property type="match status" value="1"/>
</dbReference>
<evidence type="ECO:0000313" key="7">
    <source>
        <dbReference type="EMBL" id="MBB2182608.1"/>
    </source>
</evidence>
<dbReference type="Pfam" id="PF06580">
    <property type="entry name" value="His_kinase"/>
    <property type="match status" value="1"/>
</dbReference>
<dbReference type="PROSITE" id="PS50885">
    <property type="entry name" value="HAMP"/>
    <property type="match status" value="1"/>
</dbReference>
<dbReference type="GO" id="GO:0000155">
    <property type="term" value="F:phosphorelay sensor kinase activity"/>
    <property type="evidence" value="ECO:0007669"/>
    <property type="project" value="InterPro"/>
</dbReference>
<dbReference type="InterPro" id="IPR003594">
    <property type="entry name" value="HATPase_dom"/>
</dbReference>
<dbReference type="InterPro" id="IPR003660">
    <property type="entry name" value="HAMP_dom"/>
</dbReference>
<dbReference type="PANTHER" id="PTHR34220:SF7">
    <property type="entry name" value="SENSOR HISTIDINE KINASE YPDA"/>
    <property type="match status" value="1"/>
</dbReference>
<evidence type="ECO:0000256" key="5">
    <source>
        <dbReference type="SAM" id="Phobius"/>
    </source>
</evidence>
<keyword evidence="5" id="KW-0472">Membrane</keyword>
<proteinExistence type="predicted"/>
<evidence type="ECO:0000256" key="4">
    <source>
        <dbReference type="ARBA" id="ARBA00022777"/>
    </source>
</evidence>
<keyword evidence="4 7" id="KW-0418">Kinase</keyword>
<dbReference type="InterPro" id="IPR010559">
    <property type="entry name" value="Sig_transdc_His_kin_internal"/>
</dbReference>
<accession>A0A839JZI0</accession>
<dbReference type="Proteomes" id="UP000574276">
    <property type="component" value="Unassembled WGS sequence"/>
</dbReference>
<protein>
    <submittedName>
        <fullName evidence="7">Histidine kinase</fullName>
    </submittedName>
</protein>
<gene>
    <name evidence="7" type="ORF">H0486_06945</name>
</gene>
<dbReference type="EMBL" id="JACEGA010000001">
    <property type="protein sequence ID" value="MBB2182608.1"/>
    <property type="molecule type" value="Genomic_DNA"/>
</dbReference>
<evidence type="ECO:0000259" key="6">
    <source>
        <dbReference type="PROSITE" id="PS50885"/>
    </source>
</evidence>
<keyword evidence="5" id="KW-0812">Transmembrane</keyword>
<feature type="transmembrane region" description="Helical" evidence="5">
    <location>
        <begin position="286"/>
        <end position="304"/>
    </location>
</feature>
<dbReference type="InterPro" id="IPR050640">
    <property type="entry name" value="Bact_2-comp_sensor_kinase"/>
</dbReference>
<keyword evidence="3" id="KW-0808">Transferase</keyword>
<dbReference type="Gene3D" id="3.30.565.10">
    <property type="entry name" value="Histidine kinase-like ATPase, C-terminal domain"/>
    <property type="match status" value="1"/>
</dbReference>
<evidence type="ECO:0000256" key="3">
    <source>
        <dbReference type="ARBA" id="ARBA00022679"/>
    </source>
</evidence>
<dbReference type="SMART" id="SM00304">
    <property type="entry name" value="HAMP"/>
    <property type="match status" value="1"/>
</dbReference>
<reference evidence="7 8" key="1">
    <citation type="submission" date="2020-07" db="EMBL/GenBank/DDBJ databases">
        <title>Characterization and genome sequencing of isolate MD1, a novel member within the family Lachnospiraceae.</title>
        <authorList>
            <person name="Rettenmaier R."/>
            <person name="Di Bello L."/>
            <person name="Zinser C."/>
            <person name="Scheitz K."/>
            <person name="Liebl W."/>
            <person name="Zverlov V."/>
        </authorList>
    </citation>
    <scope>NUCLEOTIDE SEQUENCE [LARGE SCALE GENOMIC DNA]</scope>
    <source>
        <strain evidence="7 8">MD1</strain>
    </source>
</reference>
<evidence type="ECO:0000256" key="1">
    <source>
        <dbReference type="ARBA" id="ARBA00004370"/>
    </source>
</evidence>
<dbReference type="GO" id="GO:0016020">
    <property type="term" value="C:membrane"/>
    <property type="evidence" value="ECO:0007669"/>
    <property type="project" value="UniProtKB-SubCell"/>
</dbReference>
<keyword evidence="8" id="KW-1185">Reference proteome</keyword>
<keyword evidence="2" id="KW-0597">Phosphoprotein</keyword>
<evidence type="ECO:0000313" key="8">
    <source>
        <dbReference type="Proteomes" id="UP000574276"/>
    </source>
</evidence>
<organism evidence="7 8">
    <name type="scientific">Variimorphobacter saccharofermentans</name>
    <dbReference type="NCBI Taxonomy" id="2755051"/>
    <lineage>
        <taxon>Bacteria</taxon>
        <taxon>Bacillati</taxon>
        <taxon>Bacillota</taxon>
        <taxon>Clostridia</taxon>
        <taxon>Lachnospirales</taxon>
        <taxon>Lachnospiraceae</taxon>
        <taxon>Variimorphobacter</taxon>
    </lineage>
</organism>
<dbReference type="Pfam" id="PF02518">
    <property type="entry name" value="HATPase_c"/>
    <property type="match status" value="1"/>
</dbReference>
<feature type="domain" description="HAMP" evidence="6">
    <location>
        <begin position="306"/>
        <end position="358"/>
    </location>
</feature>
<keyword evidence="5" id="KW-1133">Transmembrane helix</keyword>
<comment type="subcellular location">
    <subcellularLocation>
        <location evidence="1">Membrane</location>
    </subcellularLocation>
</comment>
<dbReference type="RefSeq" id="WP_228352318.1">
    <property type="nucleotide sequence ID" value="NZ_JACEGA010000001.1"/>
</dbReference>
<sequence>MVKMTLNNFKIRTKLLLIYFFCVLMPLIFTDGIILYSIQRNARQDQLTALKDAMKRLEYNLDEIVNGSILFTHNLYTDQLLNDFLNHQYSSSLDYYYNYTMMQRNNSLSYNYNYGILTKIEIFADNDTLLSGGKISSLNKVKNSQWYQSFMKSGEDVFLYTYYDEMKKKIPGSGSSRTISIIRKLDHFGYNGIEKILKIDIDYNVMLQDVLNEKIDGQIYVRNKDYILFSNLPKDNSVKEYMSARVLDEVKPTISRTFQIGRQDWEIVIVTKEKPFWSIIFENKEVIILILLNIALPTLLIYLVGKSISKRLSMVAAYIGKVEQEQFEVISCQEGDDEIGKLIRNYNMMVLRIKDLIEVVFKGNAEKQALELSKKQAELKAIQSQVNPHFLYNTLETIRMRSLIKNEDETADIIGELAVLFRKSMNWGSDFVTLNEEMSFIEKYIKIQKYRFGDKIKYYHYVMEECKNYYIPKLSIATFVENACIHGIEAMSTEGVISITITQNSEFLNIEISDNGKGFEDQELEQLRWSFEHADNKLLNESKSTGMLNAFLRLKMFCEGKLSFEVDSSIDNGTDITIQLPLQYVITNMDQKDGKEDITND</sequence>
<comment type="caution">
    <text evidence="7">The sequence shown here is derived from an EMBL/GenBank/DDBJ whole genome shotgun (WGS) entry which is preliminary data.</text>
</comment>
<dbReference type="Gene3D" id="6.10.340.10">
    <property type="match status" value="1"/>
</dbReference>
<evidence type="ECO:0000256" key="2">
    <source>
        <dbReference type="ARBA" id="ARBA00022553"/>
    </source>
</evidence>
<dbReference type="InterPro" id="IPR036890">
    <property type="entry name" value="HATPase_C_sf"/>
</dbReference>